<sequence>MSTSPRDPTDTTPSPSSFSRALPQLPTPGRSLLGVKSTEYTPTRHTSNPTLRPQSMAASDIIPATGFPSQPRSHDASRLSEGSAHATPRPEDRSTLAGIGAHGADPERRFSIRSPQISTFDEGGRYAAAVGSTRPPPMVGPERHSTMDTYAQTQSRTGSRSRAASGVLANGDGSGLGGTGGGSGVGWIVPADMEKNKPSRRLTVRERIQPTLELAQTERDKYASRARLTGYGLNAAIGAQVVFGALTTGLSAALSGRQVSIATAILGGFSTIVASYLARARGSNEPELSISRTKDLEQFIRECQAFQLDYGHLYGVDHTVYDPESEKTLDEGTQMERYLDARLEGFRVRFEEMLGNASGERKLAEPLGSLGYSKPAEAMASTGYKSQV</sequence>
<gene>
    <name evidence="3" type="ORF">BDV98DRAFT_574538</name>
</gene>
<feature type="region of interest" description="Disordered" evidence="1">
    <location>
        <begin position="1"/>
        <end position="111"/>
    </location>
</feature>
<feature type="compositionally biased region" description="Gly residues" evidence="1">
    <location>
        <begin position="172"/>
        <end position="181"/>
    </location>
</feature>
<feature type="compositionally biased region" description="Low complexity" evidence="1">
    <location>
        <begin position="1"/>
        <end position="20"/>
    </location>
</feature>
<evidence type="ECO:0000313" key="3">
    <source>
        <dbReference type="EMBL" id="TFK97476.1"/>
    </source>
</evidence>
<dbReference type="Pfam" id="PF18142">
    <property type="entry name" value="SLATT_fungal"/>
    <property type="match status" value="1"/>
</dbReference>
<name>A0A5C3Q7C9_9AGAR</name>
<dbReference type="NCBIfam" id="NF033635">
    <property type="entry name" value="SLATT_fungal"/>
    <property type="match status" value="1"/>
</dbReference>
<keyword evidence="4" id="KW-1185">Reference proteome</keyword>
<evidence type="ECO:0000313" key="4">
    <source>
        <dbReference type="Proteomes" id="UP000305067"/>
    </source>
</evidence>
<feature type="region of interest" description="Disordered" evidence="1">
    <location>
        <begin position="153"/>
        <end position="181"/>
    </location>
</feature>
<organism evidence="3 4">
    <name type="scientific">Pterulicium gracile</name>
    <dbReference type="NCBI Taxonomy" id="1884261"/>
    <lineage>
        <taxon>Eukaryota</taxon>
        <taxon>Fungi</taxon>
        <taxon>Dikarya</taxon>
        <taxon>Basidiomycota</taxon>
        <taxon>Agaricomycotina</taxon>
        <taxon>Agaricomycetes</taxon>
        <taxon>Agaricomycetidae</taxon>
        <taxon>Agaricales</taxon>
        <taxon>Pleurotineae</taxon>
        <taxon>Pterulaceae</taxon>
        <taxon>Pterulicium</taxon>
    </lineage>
</organism>
<feature type="compositionally biased region" description="Low complexity" evidence="1">
    <location>
        <begin position="153"/>
        <end position="171"/>
    </location>
</feature>
<dbReference type="Proteomes" id="UP000305067">
    <property type="component" value="Unassembled WGS sequence"/>
</dbReference>
<dbReference type="InterPro" id="IPR041622">
    <property type="entry name" value="SLATT_fungi"/>
</dbReference>
<dbReference type="STRING" id="1884261.A0A5C3Q7C9"/>
<dbReference type="AlphaFoldDB" id="A0A5C3Q7C9"/>
<protein>
    <recommendedName>
        <fullName evidence="2">SMODS and SLOG-associating 2TM effector domain-containing protein</fullName>
    </recommendedName>
</protein>
<evidence type="ECO:0000256" key="1">
    <source>
        <dbReference type="SAM" id="MobiDB-lite"/>
    </source>
</evidence>
<dbReference type="OrthoDB" id="3245801at2759"/>
<dbReference type="EMBL" id="ML178847">
    <property type="protein sequence ID" value="TFK97476.1"/>
    <property type="molecule type" value="Genomic_DNA"/>
</dbReference>
<reference evidence="3 4" key="1">
    <citation type="journal article" date="2019" name="Nat. Ecol. Evol.">
        <title>Megaphylogeny resolves global patterns of mushroom evolution.</title>
        <authorList>
            <person name="Varga T."/>
            <person name="Krizsan K."/>
            <person name="Foldi C."/>
            <person name="Dima B."/>
            <person name="Sanchez-Garcia M."/>
            <person name="Sanchez-Ramirez S."/>
            <person name="Szollosi G.J."/>
            <person name="Szarkandi J.G."/>
            <person name="Papp V."/>
            <person name="Albert L."/>
            <person name="Andreopoulos W."/>
            <person name="Angelini C."/>
            <person name="Antonin V."/>
            <person name="Barry K.W."/>
            <person name="Bougher N.L."/>
            <person name="Buchanan P."/>
            <person name="Buyck B."/>
            <person name="Bense V."/>
            <person name="Catcheside P."/>
            <person name="Chovatia M."/>
            <person name="Cooper J."/>
            <person name="Damon W."/>
            <person name="Desjardin D."/>
            <person name="Finy P."/>
            <person name="Geml J."/>
            <person name="Haridas S."/>
            <person name="Hughes K."/>
            <person name="Justo A."/>
            <person name="Karasinski D."/>
            <person name="Kautmanova I."/>
            <person name="Kiss B."/>
            <person name="Kocsube S."/>
            <person name="Kotiranta H."/>
            <person name="LaButti K.M."/>
            <person name="Lechner B.E."/>
            <person name="Liimatainen K."/>
            <person name="Lipzen A."/>
            <person name="Lukacs Z."/>
            <person name="Mihaltcheva S."/>
            <person name="Morgado L.N."/>
            <person name="Niskanen T."/>
            <person name="Noordeloos M.E."/>
            <person name="Ohm R.A."/>
            <person name="Ortiz-Santana B."/>
            <person name="Ovrebo C."/>
            <person name="Racz N."/>
            <person name="Riley R."/>
            <person name="Savchenko A."/>
            <person name="Shiryaev A."/>
            <person name="Soop K."/>
            <person name="Spirin V."/>
            <person name="Szebenyi C."/>
            <person name="Tomsovsky M."/>
            <person name="Tulloss R.E."/>
            <person name="Uehling J."/>
            <person name="Grigoriev I.V."/>
            <person name="Vagvolgyi C."/>
            <person name="Papp T."/>
            <person name="Martin F.M."/>
            <person name="Miettinen O."/>
            <person name="Hibbett D.S."/>
            <person name="Nagy L.G."/>
        </authorList>
    </citation>
    <scope>NUCLEOTIDE SEQUENCE [LARGE SCALE GENOMIC DNA]</scope>
    <source>
        <strain evidence="3 4">CBS 309.79</strain>
    </source>
</reference>
<feature type="domain" description="SMODS and SLOG-associating 2TM effector" evidence="2">
    <location>
        <begin position="215"/>
        <end position="325"/>
    </location>
</feature>
<evidence type="ECO:0000259" key="2">
    <source>
        <dbReference type="Pfam" id="PF18142"/>
    </source>
</evidence>
<feature type="compositionally biased region" description="Polar residues" evidence="1">
    <location>
        <begin position="38"/>
        <end position="57"/>
    </location>
</feature>
<accession>A0A5C3Q7C9</accession>
<proteinExistence type="predicted"/>